<proteinExistence type="predicted"/>
<evidence type="ECO:0000313" key="3">
    <source>
        <dbReference type="Proteomes" id="UP000001542"/>
    </source>
</evidence>
<gene>
    <name evidence="2" type="ORF">TVAG_266570</name>
</gene>
<feature type="compositionally biased region" description="Basic residues" evidence="1">
    <location>
        <begin position="796"/>
        <end position="806"/>
    </location>
</feature>
<name>A2DQL0_TRIV3</name>
<dbReference type="KEGG" id="tva:4775311"/>
<protein>
    <recommendedName>
        <fullName evidence="4">Leucine Rich Repeat family protein</fullName>
    </recommendedName>
</protein>
<dbReference type="OrthoDB" id="10661138at2759"/>
<feature type="compositionally biased region" description="Polar residues" evidence="1">
    <location>
        <begin position="721"/>
        <end position="745"/>
    </location>
</feature>
<keyword evidence="3" id="KW-1185">Reference proteome</keyword>
<dbReference type="PANTHER" id="PTHR24112">
    <property type="entry name" value="LEUCINE-RICH REPEAT, ISOFORM F-RELATED"/>
    <property type="match status" value="1"/>
</dbReference>
<evidence type="ECO:0000313" key="2">
    <source>
        <dbReference type="EMBL" id="EAY17294.1"/>
    </source>
</evidence>
<evidence type="ECO:0008006" key="4">
    <source>
        <dbReference type="Google" id="ProtNLM"/>
    </source>
</evidence>
<dbReference type="InParanoid" id="A2DQL0"/>
<feature type="region of interest" description="Disordered" evidence="1">
    <location>
        <begin position="721"/>
        <end position="806"/>
    </location>
</feature>
<sequence length="848" mass="96536">MTITAQLKSVNRNMEIFGDAVKFLEEKGYKVCCTKVVEIFGTSIWKRERVLILTDLAIFIFKKGGKTPKVFHFWQAITFVGLQNDEISLRFKSGFIRIKSAEFSIILGTIGDILTRTMTKDEREAIGLNLYPVTESSPNACSAWTRFKNQIRLFKIEVSNDSLSKIKLYLSEQKPILDFSEFEDITKIYPLIIDILKLYKGIHTIIIPEIPGFDTFEFASWIVSEKVYISNIIFRAKVTPKYEMFIEALKASPANIIGIYFENSLLSQNNLEGLLDASISKVGVFGFKSCIETSALDYFYSKFLRSKISETLTVLNLDNTKNININALLQSMPYLSVLSVANCGLEVGSIFRAIFEAPILRIHAINFNGNKSTFPVDEFRFLPSSLSSLSADNITWSEGTLIPFIRLSLKSFKSGVKLSLRNADATTDEWVHVFNFLCQGQYTSLNSLIWDQNPVPPKFFEFLRQNKGLDYLSLSGCFNKSFDEPVNSLINYLSKSPHLKYFIARGLPDRNAVLGPYVSKICTALKSCQQLQYIDLSFNLGGVEGFSTMGQILESPQKRVIFTDGSLPESADPFIAFSNLALSSNNIRYNYPQTDIEYIRRKGMIAKEQLEFFLQQFYRAPKSSAKRQTQFPAPAHSVFDDPFIIYKQEEQNEFPYLFTKQTLTDIRMLNATQVIQHPAFQEDSAQAKKLAERMADAQKLIHGENAPTVDVTSETTQFTITRDQTFVPTNLPDITNTQDNSNTQNRRIRSRAMSNETGEELPRQSESRLSTGSKKAADEEERQSKPTSPKSPHSVRSSKRSKRSKRAIMTDWTFPTIKLAVDVDGFWDEWEEEFSIQNLFSDIRKDKH</sequence>
<organism evidence="2 3">
    <name type="scientific">Trichomonas vaginalis (strain ATCC PRA-98 / G3)</name>
    <dbReference type="NCBI Taxonomy" id="412133"/>
    <lineage>
        <taxon>Eukaryota</taxon>
        <taxon>Metamonada</taxon>
        <taxon>Parabasalia</taxon>
        <taxon>Trichomonadida</taxon>
        <taxon>Trichomonadidae</taxon>
        <taxon>Trichomonas</taxon>
    </lineage>
</organism>
<dbReference type="GO" id="GO:0034315">
    <property type="term" value="P:regulation of Arp2/3 complex-mediated actin nucleation"/>
    <property type="evidence" value="ECO:0000318"/>
    <property type="project" value="GO_Central"/>
</dbReference>
<dbReference type="InterPro" id="IPR032675">
    <property type="entry name" value="LRR_dom_sf"/>
</dbReference>
<evidence type="ECO:0000256" key="1">
    <source>
        <dbReference type="SAM" id="MobiDB-lite"/>
    </source>
</evidence>
<accession>A2DQL0</accession>
<reference evidence="2" key="1">
    <citation type="submission" date="2006-10" db="EMBL/GenBank/DDBJ databases">
        <authorList>
            <person name="Amadeo P."/>
            <person name="Zhao Q."/>
            <person name="Wortman J."/>
            <person name="Fraser-Liggett C."/>
            <person name="Carlton J."/>
        </authorList>
    </citation>
    <scope>NUCLEOTIDE SEQUENCE</scope>
    <source>
        <strain evidence="2">G3</strain>
    </source>
</reference>
<dbReference type="PANTHER" id="PTHR24112:SF64">
    <property type="entry name" value="CHROMOSOME UNDETERMINED SCAFFOLD_46, WHOLE GENOME SHOTGUN SEQUENCE"/>
    <property type="match status" value="1"/>
</dbReference>
<dbReference type="AlphaFoldDB" id="A2DQL0"/>
<dbReference type="Proteomes" id="UP000001542">
    <property type="component" value="Unassembled WGS sequence"/>
</dbReference>
<dbReference type="SMR" id="A2DQL0"/>
<dbReference type="Gene3D" id="3.80.10.10">
    <property type="entry name" value="Ribonuclease Inhibitor"/>
    <property type="match status" value="1"/>
</dbReference>
<reference evidence="2" key="2">
    <citation type="journal article" date="2007" name="Science">
        <title>Draft genome sequence of the sexually transmitted pathogen Trichomonas vaginalis.</title>
        <authorList>
            <person name="Carlton J.M."/>
            <person name="Hirt R.P."/>
            <person name="Silva J.C."/>
            <person name="Delcher A.L."/>
            <person name="Schatz M."/>
            <person name="Zhao Q."/>
            <person name="Wortman J.R."/>
            <person name="Bidwell S.L."/>
            <person name="Alsmark U.C.M."/>
            <person name="Besteiro S."/>
            <person name="Sicheritz-Ponten T."/>
            <person name="Noel C.J."/>
            <person name="Dacks J.B."/>
            <person name="Foster P.G."/>
            <person name="Simillion C."/>
            <person name="Van de Peer Y."/>
            <person name="Miranda-Saavedra D."/>
            <person name="Barton G.J."/>
            <person name="Westrop G.D."/>
            <person name="Mueller S."/>
            <person name="Dessi D."/>
            <person name="Fiori P.L."/>
            <person name="Ren Q."/>
            <person name="Paulsen I."/>
            <person name="Zhang H."/>
            <person name="Bastida-Corcuera F.D."/>
            <person name="Simoes-Barbosa A."/>
            <person name="Brown M.T."/>
            <person name="Hayes R.D."/>
            <person name="Mukherjee M."/>
            <person name="Okumura C.Y."/>
            <person name="Schneider R."/>
            <person name="Smith A.J."/>
            <person name="Vanacova S."/>
            <person name="Villalvazo M."/>
            <person name="Haas B.J."/>
            <person name="Pertea M."/>
            <person name="Feldblyum T.V."/>
            <person name="Utterback T.R."/>
            <person name="Shu C.L."/>
            <person name="Osoegawa K."/>
            <person name="de Jong P.J."/>
            <person name="Hrdy I."/>
            <person name="Horvathova L."/>
            <person name="Zubacova Z."/>
            <person name="Dolezal P."/>
            <person name="Malik S.B."/>
            <person name="Logsdon J.M. Jr."/>
            <person name="Henze K."/>
            <person name="Gupta A."/>
            <person name="Wang C.C."/>
            <person name="Dunne R.L."/>
            <person name="Upcroft J.A."/>
            <person name="Upcroft P."/>
            <person name="White O."/>
            <person name="Salzberg S.L."/>
            <person name="Tang P."/>
            <person name="Chiu C.-H."/>
            <person name="Lee Y.-S."/>
            <person name="Embley T.M."/>
            <person name="Coombs G.H."/>
            <person name="Mottram J.C."/>
            <person name="Tachezy J."/>
            <person name="Fraser-Liggett C.M."/>
            <person name="Johnson P.J."/>
        </authorList>
    </citation>
    <scope>NUCLEOTIDE SEQUENCE [LARGE SCALE GENOMIC DNA]</scope>
    <source>
        <strain evidence="2">G3</strain>
    </source>
</reference>
<dbReference type="RefSeq" id="XP_001329517.1">
    <property type="nucleotide sequence ID" value="XM_001329482.1"/>
</dbReference>
<dbReference type="GO" id="GO:0005886">
    <property type="term" value="C:plasma membrane"/>
    <property type="evidence" value="ECO:0000318"/>
    <property type="project" value="GO_Central"/>
</dbReference>
<dbReference type="GO" id="GO:0030027">
    <property type="term" value="C:lamellipodium"/>
    <property type="evidence" value="ECO:0000318"/>
    <property type="project" value="GO_Central"/>
</dbReference>
<dbReference type="GO" id="GO:0016477">
    <property type="term" value="P:cell migration"/>
    <property type="evidence" value="ECO:0000318"/>
    <property type="project" value="GO_Central"/>
</dbReference>
<dbReference type="SUPFAM" id="SSF52047">
    <property type="entry name" value="RNI-like"/>
    <property type="match status" value="1"/>
</dbReference>
<dbReference type="VEuPathDB" id="TrichDB:TVAGG3_0591550"/>
<dbReference type="InterPro" id="IPR051279">
    <property type="entry name" value="PP1-Reg/Actin-Interact_Protein"/>
</dbReference>
<dbReference type="VEuPathDB" id="TrichDB:TVAG_266570"/>
<dbReference type="EMBL" id="DS113232">
    <property type="protein sequence ID" value="EAY17294.1"/>
    <property type="molecule type" value="Genomic_DNA"/>
</dbReference>